<dbReference type="Gene3D" id="3.40.50.620">
    <property type="entry name" value="HUPs"/>
    <property type="match status" value="2"/>
</dbReference>
<evidence type="ECO:0000256" key="1">
    <source>
        <dbReference type="ARBA" id="ARBA00008791"/>
    </source>
</evidence>
<comment type="caution">
    <text evidence="3">The sequence shown here is derived from an EMBL/GenBank/DDBJ whole genome shotgun (WGS) entry which is preliminary data.</text>
</comment>
<dbReference type="SUPFAM" id="SSF52402">
    <property type="entry name" value="Adenine nucleotide alpha hydrolases-like"/>
    <property type="match status" value="2"/>
</dbReference>
<evidence type="ECO:0000259" key="2">
    <source>
        <dbReference type="Pfam" id="PF00582"/>
    </source>
</evidence>
<dbReference type="Proteomes" id="UP001596072">
    <property type="component" value="Unassembled WGS sequence"/>
</dbReference>
<name>A0ABW0ZLE0_9ACTN</name>
<organism evidence="3 4">
    <name type="scientific">Nocardioides vastitatis</name>
    <dbReference type="NCBI Taxonomy" id="2568655"/>
    <lineage>
        <taxon>Bacteria</taxon>
        <taxon>Bacillati</taxon>
        <taxon>Actinomycetota</taxon>
        <taxon>Actinomycetes</taxon>
        <taxon>Propionibacteriales</taxon>
        <taxon>Nocardioidaceae</taxon>
        <taxon>Nocardioides</taxon>
    </lineage>
</organism>
<evidence type="ECO:0000313" key="3">
    <source>
        <dbReference type="EMBL" id="MFC5730852.1"/>
    </source>
</evidence>
<dbReference type="PRINTS" id="PR01438">
    <property type="entry name" value="UNVRSLSTRESS"/>
</dbReference>
<dbReference type="RefSeq" id="WP_136432139.1">
    <property type="nucleotide sequence ID" value="NZ_JBHSNS010000011.1"/>
</dbReference>
<comment type="similarity">
    <text evidence="1">Belongs to the universal stress protein A family.</text>
</comment>
<sequence length="280" mass="29969">MSHYIQPGSIVVAVDGSKHAERALHWAAEQARLENRPLVAVTADEGQSHDVKDEVTRLIREARPDVEARTITAVGDPRPVLVDLSRQAHLLVMGSRGRGTLRSMLLGSVSTAVTKLASCPVVVCRPRRGEDGGQGVLVGADGTRESLPVLEFAFEQASIHGMPLTVVHCIWDVVAAVAGLRTVPVEDLDPTDVDELQVLLAESVAGFAEKYPDVRVTRRVAHGLVDEVLVGRGDKWDLVVVGRHPVNSLSRLVTGSISTAVVERAHTTVAVVPEPPGDES</sequence>
<dbReference type="PANTHER" id="PTHR31964">
    <property type="entry name" value="ADENINE NUCLEOTIDE ALPHA HYDROLASES-LIKE SUPERFAMILY PROTEIN"/>
    <property type="match status" value="1"/>
</dbReference>
<proteinExistence type="inferred from homology"/>
<dbReference type="PANTHER" id="PTHR31964:SF113">
    <property type="entry name" value="USPA DOMAIN-CONTAINING PROTEIN"/>
    <property type="match status" value="1"/>
</dbReference>
<feature type="domain" description="UspA" evidence="2">
    <location>
        <begin position="10"/>
        <end position="125"/>
    </location>
</feature>
<evidence type="ECO:0000313" key="4">
    <source>
        <dbReference type="Proteomes" id="UP001596072"/>
    </source>
</evidence>
<gene>
    <name evidence="3" type="ORF">ACFPQB_18165</name>
</gene>
<dbReference type="InterPro" id="IPR006016">
    <property type="entry name" value="UspA"/>
</dbReference>
<feature type="domain" description="UspA" evidence="2">
    <location>
        <begin position="136"/>
        <end position="273"/>
    </location>
</feature>
<dbReference type="InterPro" id="IPR006015">
    <property type="entry name" value="Universal_stress_UspA"/>
</dbReference>
<dbReference type="EMBL" id="JBHSNS010000011">
    <property type="protein sequence ID" value="MFC5730852.1"/>
    <property type="molecule type" value="Genomic_DNA"/>
</dbReference>
<dbReference type="Pfam" id="PF00582">
    <property type="entry name" value="Usp"/>
    <property type="match status" value="2"/>
</dbReference>
<dbReference type="CDD" id="cd23659">
    <property type="entry name" value="USP_At3g01520-like"/>
    <property type="match status" value="1"/>
</dbReference>
<protein>
    <submittedName>
        <fullName evidence="3">Universal stress protein</fullName>
    </submittedName>
</protein>
<reference evidence="4" key="1">
    <citation type="journal article" date="2019" name="Int. J. Syst. Evol. Microbiol.">
        <title>The Global Catalogue of Microorganisms (GCM) 10K type strain sequencing project: providing services to taxonomists for standard genome sequencing and annotation.</title>
        <authorList>
            <consortium name="The Broad Institute Genomics Platform"/>
            <consortium name="The Broad Institute Genome Sequencing Center for Infectious Disease"/>
            <person name="Wu L."/>
            <person name="Ma J."/>
        </authorList>
    </citation>
    <scope>NUCLEOTIDE SEQUENCE [LARGE SCALE GENOMIC DNA]</scope>
    <source>
        <strain evidence="4">YIM 94188</strain>
    </source>
</reference>
<dbReference type="InterPro" id="IPR014729">
    <property type="entry name" value="Rossmann-like_a/b/a_fold"/>
</dbReference>
<accession>A0ABW0ZLE0</accession>
<keyword evidence="4" id="KW-1185">Reference proteome</keyword>